<evidence type="ECO:0000259" key="4">
    <source>
        <dbReference type="PROSITE" id="PS50893"/>
    </source>
</evidence>
<gene>
    <name evidence="5" type="ORF">E4680_01285</name>
</gene>
<keyword evidence="2" id="KW-0547">Nucleotide-binding</keyword>
<feature type="domain" description="ABC transporter" evidence="4">
    <location>
        <begin position="9"/>
        <end position="246"/>
    </location>
</feature>
<dbReference type="Gene3D" id="3.40.50.300">
    <property type="entry name" value="P-loop containing nucleotide triphosphate hydrolases"/>
    <property type="match status" value="1"/>
</dbReference>
<name>A0A4Z0FCF0_9GAMM</name>
<dbReference type="SUPFAM" id="SSF52540">
    <property type="entry name" value="P-loop containing nucleoside triphosphate hydrolases"/>
    <property type="match status" value="1"/>
</dbReference>
<keyword evidence="1" id="KW-0813">Transport</keyword>
<reference evidence="5 6" key="1">
    <citation type="journal article" date="2019" name="ISME J.">
        <title>Candidatus Macondimonas diazotrophica, a novel gammaproteobacterial genus dominating crude-oil-contaminated coastal sediments.</title>
        <authorList>
            <person name="Karthikeyan S."/>
            <person name="Konstantinidis K."/>
        </authorList>
    </citation>
    <scope>NUCLEOTIDE SEQUENCE [LARGE SCALE GENOMIC DNA]</scope>
    <source>
        <strain evidence="5 6">KTK01</strain>
    </source>
</reference>
<dbReference type="InterPro" id="IPR003439">
    <property type="entry name" value="ABC_transporter-like_ATP-bd"/>
</dbReference>
<evidence type="ECO:0000256" key="2">
    <source>
        <dbReference type="ARBA" id="ARBA00022741"/>
    </source>
</evidence>
<dbReference type="PANTHER" id="PTHR43023">
    <property type="entry name" value="PROTEIN TRIGALACTOSYLDIACYLGLYCEROL 3, CHLOROPLASTIC"/>
    <property type="match status" value="1"/>
</dbReference>
<dbReference type="InterPro" id="IPR017871">
    <property type="entry name" value="ABC_transporter-like_CS"/>
</dbReference>
<dbReference type="AlphaFoldDB" id="A0A4Z0FCF0"/>
<dbReference type="RefSeq" id="WP_135280558.1">
    <property type="nucleotide sequence ID" value="NZ_SRIO01000001.1"/>
</dbReference>
<dbReference type="PROSITE" id="PS50893">
    <property type="entry name" value="ABC_TRANSPORTER_2"/>
    <property type="match status" value="1"/>
</dbReference>
<dbReference type="GO" id="GO:0005524">
    <property type="term" value="F:ATP binding"/>
    <property type="evidence" value="ECO:0007669"/>
    <property type="project" value="UniProtKB-KW"/>
</dbReference>
<proteinExistence type="predicted"/>
<evidence type="ECO:0000256" key="3">
    <source>
        <dbReference type="ARBA" id="ARBA00022840"/>
    </source>
</evidence>
<protein>
    <submittedName>
        <fullName evidence="5">ATP-binding cassette domain-containing protein</fullName>
    </submittedName>
</protein>
<dbReference type="OrthoDB" id="9802264at2"/>
<dbReference type="InterPro" id="IPR027417">
    <property type="entry name" value="P-loop_NTPase"/>
</dbReference>
<accession>A0A4Z0FCF0</accession>
<keyword evidence="3 5" id="KW-0067">ATP-binding</keyword>
<keyword evidence="6" id="KW-1185">Reference proteome</keyword>
<dbReference type="PANTHER" id="PTHR43023:SF3">
    <property type="entry name" value="PROTEIN TRIGALACTOSYLDIACYLGLYCEROL 3, CHLOROPLASTIC"/>
    <property type="match status" value="1"/>
</dbReference>
<evidence type="ECO:0000256" key="1">
    <source>
        <dbReference type="ARBA" id="ARBA00022448"/>
    </source>
</evidence>
<comment type="caution">
    <text evidence="5">The sequence shown here is derived from an EMBL/GenBank/DDBJ whole genome shotgun (WGS) entry which is preliminary data.</text>
</comment>
<evidence type="ECO:0000313" key="5">
    <source>
        <dbReference type="EMBL" id="TFZ84198.1"/>
    </source>
</evidence>
<dbReference type="EMBL" id="SRIO01000001">
    <property type="protein sequence ID" value="TFZ84198.1"/>
    <property type="molecule type" value="Genomic_DNA"/>
</dbReference>
<dbReference type="Proteomes" id="UP000297890">
    <property type="component" value="Unassembled WGS sequence"/>
</dbReference>
<organism evidence="5 6">
    <name type="scientific">Candidatus Macondimonas diazotrophica</name>
    <dbReference type="NCBI Taxonomy" id="2305248"/>
    <lineage>
        <taxon>Bacteria</taxon>
        <taxon>Pseudomonadati</taxon>
        <taxon>Pseudomonadota</taxon>
        <taxon>Gammaproteobacteria</taxon>
        <taxon>Chromatiales</taxon>
        <taxon>Ectothiorhodospiraceae</taxon>
        <taxon>Candidatus Macondimonas</taxon>
    </lineage>
</organism>
<dbReference type="GO" id="GO:0016887">
    <property type="term" value="F:ATP hydrolysis activity"/>
    <property type="evidence" value="ECO:0007669"/>
    <property type="project" value="InterPro"/>
</dbReference>
<evidence type="ECO:0000313" key="6">
    <source>
        <dbReference type="Proteomes" id="UP000297890"/>
    </source>
</evidence>
<dbReference type="PROSITE" id="PS00211">
    <property type="entry name" value="ABC_TRANSPORTER_1"/>
    <property type="match status" value="1"/>
</dbReference>
<sequence length="258" mass="27955">MNTPPTAVIELRGIVTRFGRQVVHDGIDLRMQRGEVLGLVGGSGSGKTTLLREMIGLQRPSEGTVIAFGESLLDARGSHAAALRQRWGVLFQHGALFTALTVADNIALPLRELRVLDEALIRELVRLKLAMVGLKPEDGRRYPAELSGGMIKRVGLARALALDAELLLLDEPTSGLDPVASELFVDLIAELRTTLGLTVALVTHDLDTLVDLCDRIAVLADRKLIVIGTLEEVVACDHPFIQSYFHGHRGGRLLDKGP</sequence>
<dbReference type="SMART" id="SM00382">
    <property type="entry name" value="AAA"/>
    <property type="match status" value="1"/>
</dbReference>
<dbReference type="Pfam" id="PF00005">
    <property type="entry name" value="ABC_tran"/>
    <property type="match status" value="1"/>
</dbReference>
<dbReference type="InterPro" id="IPR003593">
    <property type="entry name" value="AAA+_ATPase"/>
</dbReference>